<evidence type="ECO:0000256" key="8">
    <source>
        <dbReference type="ARBA" id="ARBA00023136"/>
    </source>
</evidence>
<feature type="transmembrane region" description="Helical" evidence="12">
    <location>
        <begin position="240"/>
        <end position="260"/>
    </location>
</feature>
<protein>
    <recommendedName>
        <fullName evidence="9">Oligopeptide transporter 1</fullName>
    </recommendedName>
</protein>
<evidence type="ECO:0000256" key="3">
    <source>
        <dbReference type="ARBA" id="ARBA00022448"/>
    </source>
</evidence>
<name>A0A1D1VD26_RAMVA</name>
<organism evidence="13 14">
    <name type="scientific">Ramazzottius varieornatus</name>
    <name type="common">Water bear</name>
    <name type="synonym">Tardigrade</name>
    <dbReference type="NCBI Taxonomy" id="947166"/>
    <lineage>
        <taxon>Eukaryota</taxon>
        <taxon>Metazoa</taxon>
        <taxon>Ecdysozoa</taxon>
        <taxon>Tardigrada</taxon>
        <taxon>Eutardigrada</taxon>
        <taxon>Parachela</taxon>
        <taxon>Hypsibioidea</taxon>
        <taxon>Ramazzottiidae</taxon>
        <taxon>Ramazzottius</taxon>
    </lineage>
</organism>
<evidence type="ECO:0000256" key="1">
    <source>
        <dbReference type="ARBA" id="ARBA00004141"/>
    </source>
</evidence>
<dbReference type="EMBL" id="BDGG01000005">
    <property type="protein sequence ID" value="GAU99529.1"/>
    <property type="molecule type" value="Genomic_DNA"/>
</dbReference>
<feature type="transmembrane region" description="Helical" evidence="12">
    <location>
        <begin position="713"/>
        <end position="730"/>
    </location>
</feature>
<evidence type="ECO:0000256" key="6">
    <source>
        <dbReference type="ARBA" id="ARBA00022927"/>
    </source>
</evidence>
<feature type="transmembrane region" description="Helical" evidence="12">
    <location>
        <begin position="324"/>
        <end position="341"/>
    </location>
</feature>
<keyword evidence="3 10" id="KW-0813">Transport</keyword>
<evidence type="ECO:0000256" key="4">
    <source>
        <dbReference type="ARBA" id="ARBA00022692"/>
    </source>
</evidence>
<dbReference type="AlphaFoldDB" id="A0A1D1VD26"/>
<accession>A0A1D1VD26</accession>
<comment type="similarity">
    <text evidence="2 10">Belongs to the major facilitator superfamily. Proton-dependent oligopeptide transporter (POT/PTR) (TC 2.A.17) family.</text>
</comment>
<feature type="transmembrane region" description="Helical" evidence="12">
    <location>
        <begin position="139"/>
        <end position="161"/>
    </location>
</feature>
<evidence type="ECO:0000313" key="13">
    <source>
        <dbReference type="EMBL" id="GAU99529.1"/>
    </source>
</evidence>
<feature type="transmembrane region" description="Helical" evidence="12">
    <location>
        <begin position="82"/>
        <end position="102"/>
    </location>
</feature>
<comment type="caution">
    <text evidence="13">The sequence shown here is derived from an EMBL/GenBank/DDBJ whole genome shotgun (WGS) entry which is preliminary data.</text>
</comment>
<dbReference type="Gene3D" id="1.20.1250.20">
    <property type="entry name" value="MFS general substrate transporter like domains"/>
    <property type="match status" value="2"/>
</dbReference>
<keyword evidence="8 12" id="KW-0472">Membrane</keyword>
<dbReference type="PROSITE" id="PS01022">
    <property type="entry name" value="PTR2_1"/>
    <property type="match status" value="1"/>
</dbReference>
<evidence type="ECO:0000256" key="11">
    <source>
        <dbReference type="SAM" id="MobiDB-lite"/>
    </source>
</evidence>
<feature type="compositionally biased region" description="Basic and acidic residues" evidence="11">
    <location>
        <begin position="15"/>
        <end position="35"/>
    </location>
</feature>
<evidence type="ECO:0000256" key="9">
    <source>
        <dbReference type="ARBA" id="ARBA00078114"/>
    </source>
</evidence>
<feature type="compositionally biased region" description="Polar residues" evidence="11">
    <location>
        <begin position="36"/>
        <end position="54"/>
    </location>
</feature>
<feature type="transmembrane region" description="Helical" evidence="12">
    <location>
        <begin position="208"/>
        <end position="228"/>
    </location>
</feature>
<gene>
    <name evidence="13" type="primary">RvY_10521</name>
    <name evidence="13" type="synonym">RvY_10521.1</name>
    <name evidence="13" type="ORF">RvY_10521-1</name>
</gene>
<sequence>MKDQDDGLPMAQYRASEEKSKANSEYLRKELDRISNKASNMPTTSNGRGVERSSTSESLVKPKLKYPFYIIFILGNELCERFAFYGMKAVLTLYFLEAFFWTESRATLIYHVFLITSYFTPILGAMLADGYIGKFSTIFLLSLVYIGGLVLMTLSSIPSIGLSPVSGFLSGLFLVALGTGGIKPCVVSYGGDQFREGQERQRESFFSVFYFCINAGSLVSTFVTPILRSDVSCLGKEGCYPAAFGLPAALLSLSIVLFLLGRPFYRNVPLTGNILGRVVMCVSHAVYNRFRGRNTTHNGQKNQHWLDYASDKFEKSFVNDVKQIMPVLKMFLPLPIFWTLFDQKGSRWTLQANKMDGRITDNFYWKPDQVQIFNPVLILILVPFFETIVFPTLKRCNINFRLLTRMIFGMFFAGAAFVIAGLLQMQIDATVPVPPVAGTGELRLFNTLPCPVSAGTSGWGDSMESQDIKAYQMWDAGVANVNNKTTVTIRLNPNDWTKCGQAFQSNTGTTMKSHTIVEKGVHSVYIGAFNDAFNTKLVMDKKEKPKKGTGFVRMVVPFSLNSTSGEVTLINPDVASSKKGHRYTVLLDQNTAFFEENSTVADAALPEVLHGKYEIYVADQYALYGKRRVGSERLLVQNGGVYTVILKDPEGLQESEKKAPWAVHSIVPASSINIFWQLPQYFIITLGEVLFSVSGVAFAYSQSPPSMKAVLQAGWLMTTAFGNVITIIIAGTKITENQATEFFIFAGLIGVFGVLFAFMVRFYKYVEPSKKKDSDNEPVSKMQEIDEAVNE</sequence>
<evidence type="ECO:0000256" key="10">
    <source>
        <dbReference type="RuleBase" id="RU003755"/>
    </source>
</evidence>
<proteinExistence type="inferred from homology"/>
<feature type="transmembrane region" description="Helical" evidence="12">
    <location>
        <begin position="108"/>
        <end position="127"/>
    </location>
</feature>
<dbReference type="GO" id="GO:0015031">
    <property type="term" value="P:protein transport"/>
    <property type="evidence" value="ECO:0007669"/>
    <property type="project" value="UniProtKB-KW"/>
</dbReference>
<dbReference type="FunFam" id="1.20.1250.20:FF:000049">
    <property type="entry name" value="Solute carrier family 15 member 2"/>
    <property type="match status" value="1"/>
</dbReference>
<dbReference type="Pfam" id="PF00854">
    <property type="entry name" value="PTR2"/>
    <property type="match status" value="2"/>
</dbReference>
<dbReference type="GO" id="GO:0006857">
    <property type="term" value="P:oligopeptide transport"/>
    <property type="evidence" value="ECO:0007669"/>
    <property type="project" value="InterPro"/>
</dbReference>
<evidence type="ECO:0000256" key="12">
    <source>
        <dbReference type="SAM" id="Phobius"/>
    </source>
</evidence>
<dbReference type="OrthoDB" id="205993at2759"/>
<dbReference type="InterPro" id="IPR036259">
    <property type="entry name" value="MFS_trans_sf"/>
</dbReference>
<comment type="subcellular location">
    <subcellularLocation>
        <location evidence="1 10">Membrane</location>
        <topology evidence="1 10">Multi-pass membrane protein</topology>
    </subcellularLocation>
</comment>
<dbReference type="STRING" id="947166.A0A1D1VD26"/>
<keyword evidence="7 12" id="KW-1133">Transmembrane helix</keyword>
<feature type="transmembrane region" description="Helical" evidence="12">
    <location>
        <begin position="402"/>
        <end position="423"/>
    </location>
</feature>
<dbReference type="SUPFAM" id="SSF103473">
    <property type="entry name" value="MFS general substrate transporter"/>
    <property type="match status" value="2"/>
</dbReference>
<keyword evidence="5" id="KW-0571">Peptide transport</keyword>
<dbReference type="InterPro" id="IPR018456">
    <property type="entry name" value="PTR2_symporter_CS"/>
</dbReference>
<dbReference type="GO" id="GO:0022857">
    <property type="term" value="F:transmembrane transporter activity"/>
    <property type="evidence" value="ECO:0007669"/>
    <property type="project" value="InterPro"/>
</dbReference>
<dbReference type="GO" id="GO:0016020">
    <property type="term" value="C:membrane"/>
    <property type="evidence" value="ECO:0007669"/>
    <property type="project" value="UniProtKB-SubCell"/>
</dbReference>
<keyword evidence="14" id="KW-1185">Reference proteome</keyword>
<feature type="transmembrane region" description="Helical" evidence="12">
    <location>
        <begin position="167"/>
        <end position="187"/>
    </location>
</feature>
<dbReference type="PROSITE" id="PS01023">
    <property type="entry name" value="PTR2_2"/>
    <property type="match status" value="1"/>
</dbReference>
<evidence type="ECO:0000256" key="5">
    <source>
        <dbReference type="ARBA" id="ARBA00022856"/>
    </source>
</evidence>
<evidence type="ECO:0000313" key="14">
    <source>
        <dbReference type="Proteomes" id="UP000186922"/>
    </source>
</evidence>
<dbReference type="InterPro" id="IPR000109">
    <property type="entry name" value="POT_fam"/>
</dbReference>
<feature type="region of interest" description="Disordered" evidence="11">
    <location>
        <begin position="770"/>
        <end position="791"/>
    </location>
</feature>
<dbReference type="PANTHER" id="PTHR11654">
    <property type="entry name" value="OLIGOPEPTIDE TRANSPORTER-RELATED"/>
    <property type="match status" value="1"/>
</dbReference>
<feature type="transmembrane region" description="Helical" evidence="12">
    <location>
        <begin position="742"/>
        <end position="763"/>
    </location>
</feature>
<reference evidence="13 14" key="1">
    <citation type="journal article" date="2016" name="Nat. Commun.">
        <title>Extremotolerant tardigrade genome and improved radiotolerance of human cultured cells by tardigrade-unique protein.</title>
        <authorList>
            <person name="Hashimoto T."/>
            <person name="Horikawa D.D."/>
            <person name="Saito Y."/>
            <person name="Kuwahara H."/>
            <person name="Kozuka-Hata H."/>
            <person name="Shin-I T."/>
            <person name="Minakuchi Y."/>
            <person name="Ohishi K."/>
            <person name="Motoyama A."/>
            <person name="Aizu T."/>
            <person name="Enomoto A."/>
            <person name="Kondo K."/>
            <person name="Tanaka S."/>
            <person name="Hara Y."/>
            <person name="Koshikawa S."/>
            <person name="Sagara H."/>
            <person name="Miura T."/>
            <person name="Yokobori S."/>
            <person name="Miyagawa K."/>
            <person name="Suzuki Y."/>
            <person name="Kubo T."/>
            <person name="Oyama M."/>
            <person name="Kohara Y."/>
            <person name="Fujiyama A."/>
            <person name="Arakawa K."/>
            <person name="Katayama T."/>
            <person name="Toyoda A."/>
            <person name="Kunieda T."/>
        </authorList>
    </citation>
    <scope>NUCLEOTIDE SEQUENCE [LARGE SCALE GENOMIC DNA]</scope>
    <source>
        <strain evidence="13 14">YOKOZUNA-1</strain>
    </source>
</reference>
<feature type="transmembrane region" description="Helical" evidence="12">
    <location>
        <begin position="372"/>
        <end position="390"/>
    </location>
</feature>
<keyword evidence="4 10" id="KW-0812">Transmembrane</keyword>
<evidence type="ECO:0000256" key="7">
    <source>
        <dbReference type="ARBA" id="ARBA00022989"/>
    </source>
</evidence>
<dbReference type="Proteomes" id="UP000186922">
    <property type="component" value="Unassembled WGS sequence"/>
</dbReference>
<feature type="transmembrane region" description="Helical" evidence="12">
    <location>
        <begin position="681"/>
        <end position="701"/>
    </location>
</feature>
<keyword evidence="6" id="KW-0653">Protein transport</keyword>
<feature type="region of interest" description="Disordered" evidence="11">
    <location>
        <begin position="1"/>
        <end position="54"/>
    </location>
</feature>
<evidence type="ECO:0000256" key="2">
    <source>
        <dbReference type="ARBA" id="ARBA00005982"/>
    </source>
</evidence>